<dbReference type="GO" id="GO:0017171">
    <property type="term" value="F:serine hydrolase activity"/>
    <property type="evidence" value="ECO:0007669"/>
    <property type="project" value="TreeGrafter"/>
</dbReference>
<dbReference type="InterPro" id="IPR029058">
    <property type="entry name" value="AB_hydrolase_fold"/>
</dbReference>
<evidence type="ECO:0000256" key="1">
    <source>
        <dbReference type="ARBA" id="ARBA00004613"/>
    </source>
</evidence>
<evidence type="ECO:0000256" key="4">
    <source>
        <dbReference type="RuleBase" id="RU004262"/>
    </source>
</evidence>
<comment type="subcellular location">
    <subcellularLocation>
        <location evidence="1">Secreted</location>
    </subcellularLocation>
</comment>
<evidence type="ECO:0000313" key="7">
    <source>
        <dbReference type="RefSeq" id="XP_028146749.1"/>
    </source>
</evidence>
<evidence type="ECO:0000256" key="2">
    <source>
        <dbReference type="ARBA" id="ARBA00010701"/>
    </source>
</evidence>
<protein>
    <submittedName>
        <fullName evidence="7">Lipase member I-like isoform X2</fullName>
    </submittedName>
</protein>
<feature type="transmembrane region" description="Helical" evidence="5">
    <location>
        <begin position="9"/>
        <end position="28"/>
    </location>
</feature>
<dbReference type="Gene3D" id="3.40.50.1820">
    <property type="entry name" value="alpha/beta hydrolase"/>
    <property type="match status" value="1"/>
</dbReference>
<keyword evidence="3" id="KW-0964">Secreted</keyword>
<dbReference type="RefSeq" id="XP_028146749.1">
    <property type="nucleotide sequence ID" value="XM_028290948.1"/>
</dbReference>
<reference evidence="7" key="1">
    <citation type="submission" date="2025-08" db="UniProtKB">
        <authorList>
            <consortium name="RefSeq"/>
        </authorList>
    </citation>
    <scope>IDENTIFICATION</scope>
    <source>
        <tissue evidence="7">Whole insect</tissue>
    </source>
</reference>
<evidence type="ECO:0000256" key="3">
    <source>
        <dbReference type="ARBA" id="ARBA00022525"/>
    </source>
</evidence>
<keyword evidence="5" id="KW-0472">Membrane</keyword>
<comment type="similarity">
    <text evidence="2 4">Belongs to the AB hydrolase superfamily. Lipase family.</text>
</comment>
<dbReference type="GO" id="GO:0016298">
    <property type="term" value="F:lipase activity"/>
    <property type="evidence" value="ECO:0007669"/>
    <property type="project" value="InterPro"/>
</dbReference>
<proteinExistence type="inferred from homology"/>
<dbReference type="PANTHER" id="PTHR11610:SF173">
    <property type="entry name" value="LIPASE DOMAIN-CONTAINING PROTEIN-RELATED"/>
    <property type="match status" value="1"/>
</dbReference>
<sequence length="367" mass="40985">MFLNILRNVIYVSIFLLIVGLSLIKQLAEEIFITNKSIGSRNSYGYYQKKISFLDDDGKVAYGLFESNHSILDHLEMAVFDFNRKFPAVINMTFSSGLGKMVFGFRRSNMVFTLYTRENLNGTTLKTVHDLPANFTKSKRNIFVTHGWMNSGASPVCQMIKKQLLEHTDSNIFIVDWGPVAKIVTYPIPAAGVRVMALFYSDFINDLIEKIGVHIHNIHLIGHSLGAHLSAFTARLINRGKLSRITGLDPALPSFTIVPDDHLNIYDAEFVDIIHTCGGFLGIKSPIGHVDFYPNGGGPPQPGCSQDWQMMDSCSHGKSYELFAESISNKSLYKAIQLNGPNEECNSIPMGYYVPPNTRGIYSLITN</sequence>
<dbReference type="InterPro" id="IPR000734">
    <property type="entry name" value="TAG_lipase"/>
</dbReference>
<dbReference type="GO" id="GO:0016042">
    <property type="term" value="P:lipid catabolic process"/>
    <property type="evidence" value="ECO:0007669"/>
    <property type="project" value="TreeGrafter"/>
</dbReference>
<evidence type="ECO:0000256" key="5">
    <source>
        <dbReference type="SAM" id="Phobius"/>
    </source>
</evidence>
<dbReference type="AlphaFoldDB" id="A0A6P7GBU4"/>
<keyword evidence="5" id="KW-0812">Transmembrane</keyword>
<dbReference type="PRINTS" id="PR00821">
    <property type="entry name" value="TAGLIPASE"/>
</dbReference>
<dbReference type="InterPro" id="IPR013818">
    <property type="entry name" value="Lipase"/>
</dbReference>
<accession>A0A6P7GBU4</accession>
<gene>
    <name evidence="7" type="primary">LOC114340231</name>
</gene>
<evidence type="ECO:0000259" key="6">
    <source>
        <dbReference type="Pfam" id="PF00151"/>
    </source>
</evidence>
<dbReference type="PANTHER" id="PTHR11610">
    <property type="entry name" value="LIPASE"/>
    <property type="match status" value="1"/>
</dbReference>
<feature type="domain" description="Lipase" evidence="6">
    <location>
        <begin position="106"/>
        <end position="337"/>
    </location>
</feature>
<keyword evidence="5" id="KW-1133">Transmembrane helix</keyword>
<dbReference type="Pfam" id="PF00151">
    <property type="entry name" value="Lipase"/>
    <property type="match status" value="1"/>
</dbReference>
<name>A0A6P7GBU4_DIAVI</name>
<dbReference type="GO" id="GO:0005615">
    <property type="term" value="C:extracellular space"/>
    <property type="evidence" value="ECO:0007669"/>
    <property type="project" value="TreeGrafter"/>
</dbReference>
<dbReference type="SUPFAM" id="SSF53474">
    <property type="entry name" value="alpha/beta-Hydrolases"/>
    <property type="match status" value="1"/>
</dbReference>
<organism evidence="7">
    <name type="scientific">Diabrotica virgifera virgifera</name>
    <name type="common">western corn rootworm</name>
    <dbReference type="NCBI Taxonomy" id="50390"/>
    <lineage>
        <taxon>Eukaryota</taxon>
        <taxon>Metazoa</taxon>
        <taxon>Ecdysozoa</taxon>
        <taxon>Arthropoda</taxon>
        <taxon>Hexapoda</taxon>
        <taxon>Insecta</taxon>
        <taxon>Pterygota</taxon>
        <taxon>Neoptera</taxon>
        <taxon>Endopterygota</taxon>
        <taxon>Coleoptera</taxon>
        <taxon>Polyphaga</taxon>
        <taxon>Cucujiformia</taxon>
        <taxon>Chrysomeloidea</taxon>
        <taxon>Chrysomelidae</taxon>
        <taxon>Galerucinae</taxon>
        <taxon>Diabroticina</taxon>
        <taxon>Diabroticites</taxon>
        <taxon>Diabrotica</taxon>
    </lineage>
</organism>